<accession>D8U3A8</accession>
<sequence>MPLAGDCPAPGLARQEVNGHVPIGSVHILVHGLSSRLTRLANFRFQERSLTYSDGVEPPHTWKAVSAYGTRSAELLTAVARLEATKRLTVRALWSYDEARVRGWLQKERKAAVTVLGAVVPRGERGEAAVGSSHLYDLIREAVEDLLEEQPPGGNRERYSLISCFRELPSVTRQYDRQYDRQRSGGVGGGGGGISSTSSSPPAPILELPPEVLEGIMSRLGPLDLARLRATCTALADAGAAGGAVPGVRLTLFPHQGLGKTITALSLVLKTLGQLPAPPPGAHVEWLPSREGRRVGVYNRADGGGAGLGGGSGDRGAVEEEAAEEEGEERRLSSQAAEVMTPNGGDGATGGWRSARSPAAALLTVTTATDTTTAITTPPSSPRTRRQRQRQQQPPPQRSTPKLAGGGAEESPSRNVAVGGSGGGGGGADGELDRRGRRSGGDAAAAAGTSGRKRRGKSQEQPTSASSSQRQKMSREGGGGGNRGRGRGGKAVLTDDDDDSDEEGEEEEGEEEEEEEEEQDSHDSDDDDDDYAPSGKGRGRMCAGQRRRRSAGGGGGGGGRKAVAAAEHRQRQRQSAPSTQRRRPGAVGGNGGGGSDVAEDGSEEEGVVWVQCEQCRVWRRLPSGTLAPEGDDPWFCHMHPLPETASCTAPREEYDSDGEFANAPGFFRPGDQDTAGAGGDGGVGERVRVSNVEYFTSTLRAAAAALGVDAGRELAGMKALSWLVAQEPAALHSHGPGVVVPTEVRHTSIGYDTVFRKLDLVPVGDINGGGGSCRRGRGGGRRAGGGRGGGSSASSFTQHRWRTAPYMVRLLLDIKALAAALAALRSRPDGPIRFYLSAATLVVLPATLIDHWLQQIRTHVARGALRVCVLDRLDPRAAPSPASLAWEYDIVITTFNRLSFGKPNHRTSVLAAGGGSGSHGGWSQVLSQIHWLRVILDEGHLLGASTAITNKLQAACALLAERRWVMTGTPTPATHGSSAAHLQPLLAFLHHEPYGTNAATWQAAVQRPLDACRPEGRRRLMRLLREIMIRASKADLVLLPRLVRKVTLLDFEPQHAKSYNELVEVVRRNLLTSDWCDEAHTESLLSPGQGRWSRQMMNNVWLSCCVAGSTNNVVKEEDLLETLQLLCERLGLPAPPGAPQQPPLSGSGGGSRAAAGGPGSASVSVGGVLSLGPPWLPGDHPLKRVEEGLRYGTECQVCGEFVRQPMVTPCGHLACLDCTASDRERCPLPSCRTPYLMQAVDDAARKKHNKNPKWPVPQELIEWQPVYHQQNAVGEWGEGREMGRCRSGGTWSATWQLTTSSKVRHMLKRLREVGAAPPPPLPPQLQPPAAVAAAAAAAGDHLPEVPQRLLLQQRPPPPPPPLPPPPSSPSCSRQPHLGQSEPGSPPPPPQPQQPAMAPAAAPAVAAVAGVDAGGGPAEVATPAPTPATPLREQLVTGEDVDGGDEGGSAGGGHPDWMSAGGRPPVPLLVAPMSGEAALTAPSRVVVVVPVVVVVVVAVHPHQGPVIGKEKREEALSRFQHDPHCGVLVMDQLGAVGLDLSFVSYVLLMEPLEDVSLEQQVVSRAHRMGARRAVEVETLVMRGSAEEVLLRQLDDRRRRRDWTTPRTAQQPQVLCHKLQQQQQEEEAEEVDLLHNKHCTGGSGGGSGDRGGGWSDVRCPDREGDPRVAEDLEGTVQVDRRALRNQLFLLMQKVRLGGRRGAGSGGNGDGGGGWSGVGASLVSGSSGSGSGLHRLLVQGGRRGEGAAAAAAAGSNSTGGSDAIGLEAISAGSIATGRSAVTAVAAAAVSAADPAAASTTASAASASTITTTTTVANAVTTHIGNGVMAAPGVNVAVAAAGSGGAGPVVTHGFVQQEGVAEEQKAPKRRRVRFAGEEGE</sequence>
<evidence type="ECO:0000256" key="7">
    <source>
        <dbReference type="ARBA" id="ARBA00022833"/>
    </source>
</evidence>
<dbReference type="PROSITE" id="PS50181">
    <property type="entry name" value="FBOX"/>
    <property type="match status" value="1"/>
</dbReference>
<reference evidence="14 15" key="1">
    <citation type="journal article" date="2010" name="Science">
        <title>Genomic analysis of organismal complexity in the multicellular green alga Volvox carteri.</title>
        <authorList>
            <person name="Prochnik S.E."/>
            <person name="Umen J."/>
            <person name="Nedelcu A.M."/>
            <person name="Hallmann A."/>
            <person name="Miller S.M."/>
            <person name="Nishii I."/>
            <person name="Ferris P."/>
            <person name="Kuo A."/>
            <person name="Mitros T."/>
            <person name="Fritz-Laylin L.K."/>
            <person name="Hellsten U."/>
            <person name="Chapman J."/>
            <person name="Simakov O."/>
            <person name="Rensing S.A."/>
            <person name="Terry A."/>
            <person name="Pangilinan J."/>
            <person name="Kapitonov V."/>
            <person name="Jurka J."/>
            <person name="Salamov A."/>
            <person name="Shapiro H."/>
            <person name="Schmutz J."/>
            <person name="Grimwood J."/>
            <person name="Lindquist E."/>
            <person name="Lucas S."/>
            <person name="Grigoriev I.V."/>
            <person name="Schmitt R."/>
            <person name="Kirk D."/>
            <person name="Rokhsar D.S."/>
        </authorList>
    </citation>
    <scope>NUCLEOTIDE SEQUENCE [LARGE SCALE GENOMIC DNA]</scope>
    <source>
        <strain evidence="15">f. Nagariensis / Eve</strain>
    </source>
</reference>
<dbReference type="InterPro" id="IPR013083">
    <property type="entry name" value="Znf_RING/FYVE/PHD"/>
</dbReference>
<dbReference type="GO" id="GO:0005634">
    <property type="term" value="C:nucleus"/>
    <property type="evidence" value="ECO:0007669"/>
    <property type="project" value="TreeGrafter"/>
</dbReference>
<name>D8U3A8_VOLCA</name>
<dbReference type="FunCoup" id="D8U3A8">
    <property type="interactions" value="34"/>
</dbReference>
<dbReference type="Gene3D" id="3.30.40.10">
    <property type="entry name" value="Zinc/RING finger domain, C3HC4 (zinc finger)"/>
    <property type="match status" value="1"/>
</dbReference>
<evidence type="ECO:0000259" key="11">
    <source>
        <dbReference type="PROSITE" id="PS50089"/>
    </source>
</evidence>
<feature type="region of interest" description="Disordered" evidence="10">
    <location>
        <begin position="1635"/>
        <end position="1665"/>
    </location>
</feature>
<gene>
    <name evidence="14" type="ORF">VOLCADRAFT_93875</name>
</gene>
<feature type="compositionally biased region" description="Gly residues" evidence="10">
    <location>
        <begin position="1146"/>
        <end position="1159"/>
    </location>
</feature>
<feature type="region of interest" description="Disordered" evidence="10">
    <location>
        <begin position="648"/>
        <end position="682"/>
    </location>
</feature>
<dbReference type="KEGG" id="vcn:VOLCADRAFT_93875"/>
<dbReference type="SMART" id="SM00184">
    <property type="entry name" value="RING"/>
    <property type="match status" value="1"/>
</dbReference>
<evidence type="ECO:0000313" key="15">
    <source>
        <dbReference type="Proteomes" id="UP000001058"/>
    </source>
</evidence>
<evidence type="ECO:0000256" key="6">
    <source>
        <dbReference type="ARBA" id="ARBA00022806"/>
    </source>
</evidence>
<dbReference type="InterPro" id="IPR014001">
    <property type="entry name" value="Helicase_ATP-bd"/>
</dbReference>
<feature type="compositionally biased region" description="Gly residues" evidence="10">
    <location>
        <begin position="781"/>
        <end position="791"/>
    </location>
</feature>
<dbReference type="Gene3D" id="3.30.40.100">
    <property type="match status" value="1"/>
</dbReference>
<keyword evidence="7" id="KW-0862">Zinc</keyword>
<dbReference type="eggNOG" id="KOG1002">
    <property type="taxonomic scope" value="Eukaryota"/>
</dbReference>
<feature type="compositionally biased region" description="Gly residues" evidence="10">
    <location>
        <begin position="586"/>
        <end position="595"/>
    </location>
</feature>
<keyword evidence="6" id="KW-0347">Helicase</keyword>
<feature type="region of interest" description="Disordered" evidence="10">
    <location>
        <begin position="1136"/>
        <end position="1159"/>
    </location>
</feature>
<feature type="compositionally biased region" description="Basic and acidic residues" evidence="10">
    <location>
        <begin position="1656"/>
        <end position="1665"/>
    </location>
</feature>
<feature type="compositionally biased region" description="Low complexity" evidence="10">
    <location>
        <begin position="1369"/>
        <end position="1382"/>
    </location>
</feature>
<dbReference type="PANTHER" id="PTHR45626">
    <property type="entry name" value="TRANSCRIPTION TERMINATION FACTOR 2-RELATED"/>
    <property type="match status" value="1"/>
</dbReference>
<dbReference type="GO" id="GO:0005524">
    <property type="term" value="F:ATP binding"/>
    <property type="evidence" value="ECO:0007669"/>
    <property type="project" value="UniProtKB-KW"/>
</dbReference>
<dbReference type="Pfam" id="PF00271">
    <property type="entry name" value="Helicase_C"/>
    <property type="match status" value="1"/>
</dbReference>
<feature type="compositionally biased region" description="Low complexity" evidence="10">
    <location>
        <begin position="441"/>
        <end position="450"/>
    </location>
</feature>
<evidence type="ECO:0000259" key="13">
    <source>
        <dbReference type="PROSITE" id="PS51050"/>
    </source>
</evidence>
<keyword evidence="5" id="KW-0378">Hydrolase</keyword>
<feature type="compositionally biased region" description="Gly residues" evidence="10">
    <location>
        <begin position="551"/>
        <end position="560"/>
    </location>
</feature>
<feature type="compositionally biased region" description="Polar residues" evidence="10">
    <location>
        <begin position="459"/>
        <end position="471"/>
    </location>
</feature>
<dbReference type="Gene3D" id="3.40.50.10810">
    <property type="entry name" value="Tandem AAA-ATPase domain"/>
    <property type="match status" value="1"/>
</dbReference>
<dbReference type="InterPro" id="IPR001650">
    <property type="entry name" value="Helicase_C-like"/>
</dbReference>
<feature type="region of interest" description="Disordered" evidence="10">
    <location>
        <begin position="771"/>
        <end position="796"/>
    </location>
</feature>
<keyword evidence="8" id="KW-0067">ATP-binding</keyword>
<feature type="region of interest" description="Disordered" evidence="10">
    <location>
        <begin position="1437"/>
        <end position="1460"/>
    </location>
</feature>
<feature type="compositionally biased region" description="Gly residues" evidence="10">
    <location>
        <begin position="185"/>
        <end position="194"/>
    </location>
</feature>
<dbReference type="Proteomes" id="UP000001058">
    <property type="component" value="Unassembled WGS sequence"/>
</dbReference>
<feature type="compositionally biased region" description="Gly residues" evidence="10">
    <location>
        <begin position="302"/>
        <end position="314"/>
    </location>
</feature>
<dbReference type="OrthoDB" id="448448at2759"/>
<dbReference type="InterPro" id="IPR038718">
    <property type="entry name" value="SNF2-like_sf"/>
</dbReference>
<dbReference type="EMBL" id="GL378355">
    <property type="protein sequence ID" value="EFJ45793.1"/>
    <property type="molecule type" value="Genomic_DNA"/>
</dbReference>
<dbReference type="InterPro" id="IPR011124">
    <property type="entry name" value="Znf_CW"/>
</dbReference>
<feature type="domain" description="RING-type" evidence="11">
    <location>
        <begin position="1195"/>
        <end position="1228"/>
    </location>
</feature>
<dbReference type="Pfam" id="PF00646">
    <property type="entry name" value="F-box"/>
    <property type="match status" value="1"/>
</dbReference>
<evidence type="ECO:0000256" key="5">
    <source>
        <dbReference type="ARBA" id="ARBA00022801"/>
    </source>
</evidence>
<organism evidence="15">
    <name type="scientific">Volvox carteri f. nagariensis</name>
    <dbReference type="NCBI Taxonomy" id="3068"/>
    <lineage>
        <taxon>Eukaryota</taxon>
        <taxon>Viridiplantae</taxon>
        <taxon>Chlorophyta</taxon>
        <taxon>core chlorophytes</taxon>
        <taxon>Chlorophyceae</taxon>
        <taxon>CS clade</taxon>
        <taxon>Chlamydomonadales</taxon>
        <taxon>Volvocaceae</taxon>
        <taxon>Volvox</taxon>
    </lineage>
</organism>
<dbReference type="PANTHER" id="PTHR45626:SF14">
    <property type="entry name" value="ATP-DEPENDENT DNA HELICASE (EUROFUNG)"/>
    <property type="match status" value="1"/>
</dbReference>
<feature type="region of interest" description="Disordered" evidence="10">
    <location>
        <begin position="176"/>
        <end position="204"/>
    </location>
</feature>
<comment type="similarity">
    <text evidence="1">Belongs to the SNF2/RAD54 helicase family. RAD16 subfamily.</text>
</comment>
<keyword evidence="2" id="KW-0479">Metal-binding</keyword>
<feature type="compositionally biased region" description="Low complexity" evidence="10">
    <location>
        <begin position="357"/>
        <end position="378"/>
    </location>
</feature>
<dbReference type="Pfam" id="PF00176">
    <property type="entry name" value="SNF2-rel_dom"/>
    <property type="match status" value="1"/>
</dbReference>
<dbReference type="RefSeq" id="XP_002953194.1">
    <property type="nucleotide sequence ID" value="XM_002953148.1"/>
</dbReference>
<dbReference type="SUPFAM" id="SSF81383">
    <property type="entry name" value="F-box domain"/>
    <property type="match status" value="1"/>
</dbReference>
<dbReference type="SUPFAM" id="SSF52540">
    <property type="entry name" value="P-loop containing nucleoside triphosphate hydrolases"/>
    <property type="match status" value="2"/>
</dbReference>
<evidence type="ECO:0000256" key="2">
    <source>
        <dbReference type="ARBA" id="ARBA00022723"/>
    </source>
</evidence>
<feature type="compositionally biased region" description="Acidic residues" evidence="10">
    <location>
        <begin position="494"/>
        <end position="531"/>
    </location>
</feature>
<dbReference type="InterPro" id="IPR001810">
    <property type="entry name" value="F-box_dom"/>
</dbReference>
<dbReference type="SUPFAM" id="SSF57850">
    <property type="entry name" value="RING/U-box"/>
    <property type="match status" value="1"/>
</dbReference>
<evidence type="ECO:0000256" key="9">
    <source>
        <dbReference type="PROSITE-ProRule" id="PRU00175"/>
    </source>
</evidence>
<evidence type="ECO:0000313" key="14">
    <source>
        <dbReference type="EMBL" id="EFJ45793.1"/>
    </source>
</evidence>
<dbReference type="GO" id="GO:0008270">
    <property type="term" value="F:zinc ion binding"/>
    <property type="evidence" value="ECO:0007669"/>
    <property type="project" value="UniProtKB-KW"/>
</dbReference>
<feature type="region of interest" description="Disordered" evidence="10">
    <location>
        <begin position="1855"/>
        <end position="1876"/>
    </location>
</feature>
<feature type="compositionally biased region" description="Pro residues" evidence="10">
    <location>
        <begin position="1354"/>
        <end position="1368"/>
    </location>
</feature>
<dbReference type="Gene3D" id="3.40.50.300">
    <property type="entry name" value="P-loop containing nucleotide triphosphate hydrolases"/>
    <property type="match status" value="1"/>
</dbReference>
<dbReference type="InterPro" id="IPR027417">
    <property type="entry name" value="P-loop_NTPase"/>
</dbReference>
<dbReference type="InterPro" id="IPR036047">
    <property type="entry name" value="F-box-like_dom_sf"/>
</dbReference>
<evidence type="ECO:0000256" key="3">
    <source>
        <dbReference type="ARBA" id="ARBA00022741"/>
    </source>
</evidence>
<dbReference type="STRING" id="3068.D8U3A8"/>
<keyword evidence="4 9" id="KW-0863">Zinc-finger</keyword>
<dbReference type="GO" id="GO:0004386">
    <property type="term" value="F:helicase activity"/>
    <property type="evidence" value="ECO:0007669"/>
    <property type="project" value="UniProtKB-KW"/>
</dbReference>
<dbReference type="CDD" id="cd09917">
    <property type="entry name" value="F-box_SF"/>
    <property type="match status" value="1"/>
</dbReference>
<evidence type="ECO:0000259" key="12">
    <source>
        <dbReference type="PROSITE" id="PS50181"/>
    </source>
</evidence>
<evidence type="ECO:0000256" key="10">
    <source>
        <dbReference type="SAM" id="MobiDB-lite"/>
    </source>
</evidence>
<feature type="compositionally biased region" description="Gly residues" evidence="10">
    <location>
        <begin position="1639"/>
        <end position="1652"/>
    </location>
</feature>
<evidence type="ECO:0000256" key="1">
    <source>
        <dbReference type="ARBA" id="ARBA00008438"/>
    </source>
</evidence>
<feature type="domain" description="F-box" evidence="12">
    <location>
        <begin position="202"/>
        <end position="232"/>
    </location>
</feature>
<feature type="region of interest" description="Disordered" evidence="10">
    <location>
        <begin position="1313"/>
        <end position="1338"/>
    </location>
</feature>
<dbReference type="eggNOG" id="KOG1001">
    <property type="taxonomic scope" value="Eukaryota"/>
</dbReference>
<proteinExistence type="inferred from homology"/>
<feature type="compositionally biased region" description="Low complexity" evidence="10">
    <location>
        <begin position="1393"/>
        <end position="1402"/>
    </location>
</feature>
<dbReference type="GO" id="GO:0016787">
    <property type="term" value="F:hydrolase activity"/>
    <property type="evidence" value="ECO:0007669"/>
    <property type="project" value="UniProtKB-KW"/>
</dbReference>
<feature type="region of interest" description="Disordered" evidence="10">
    <location>
        <begin position="298"/>
        <end position="605"/>
    </location>
</feature>
<dbReference type="GO" id="GO:0008094">
    <property type="term" value="F:ATP-dependent activity, acting on DNA"/>
    <property type="evidence" value="ECO:0007669"/>
    <property type="project" value="TreeGrafter"/>
</dbReference>
<feature type="compositionally biased region" description="Pro residues" evidence="10">
    <location>
        <begin position="1316"/>
        <end position="1326"/>
    </location>
</feature>
<dbReference type="InterPro" id="IPR001841">
    <property type="entry name" value="Znf_RING"/>
</dbReference>
<evidence type="ECO:0000256" key="4">
    <source>
        <dbReference type="ARBA" id="ARBA00022771"/>
    </source>
</evidence>
<dbReference type="GeneID" id="9622129"/>
<feature type="region of interest" description="Disordered" evidence="10">
    <location>
        <begin position="1350"/>
        <end position="1402"/>
    </location>
</feature>
<dbReference type="SMART" id="SM00487">
    <property type="entry name" value="DEXDc"/>
    <property type="match status" value="1"/>
</dbReference>
<evidence type="ECO:0000256" key="8">
    <source>
        <dbReference type="ARBA" id="ARBA00022840"/>
    </source>
</evidence>
<keyword evidence="15" id="KW-1185">Reference proteome</keyword>
<dbReference type="InterPro" id="IPR050628">
    <property type="entry name" value="SNF2_RAD54_helicase_TF"/>
</dbReference>
<dbReference type="InterPro" id="IPR000330">
    <property type="entry name" value="SNF2_N"/>
</dbReference>
<dbReference type="PROSITE" id="PS50089">
    <property type="entry name" value="ZF_RING_2"/>
    <property type="match status" value="1"/>
</dbReference>
<dbReference type="Pfam" id="PF07496">
    <property type="entry name" value="zf-CW"/>
    <property type="match status" value="1"/>
</dbReference>
<feature type="compositionally biased region" description="Gly residues" evidence="10">
    <location>
        <begin position="419"/>
        <end position="429"/>
    </location>
</feature>
<feature type="domain" description="CW-type" evidence="13">
    <location>
        <begin position="603"/>
        <end position="655"/>
    </location>
</feature>
<dbReference type="GO" id="GO:0006281">
    <property type="term" value="P:DNA repair"/>
    <property type="evidence" value="ECO:0007669"/>
    <property type="project" value="TreeGrafter"/>
</dbReference>
<evidence type="ECO:0008006" key="16">
    <source>
        <dbReference type="Google" id="ProtNLM"/>
    </source>
</evidence>
<keyword evidence="3" id="KW-0547">Nucleotide-binding</keyword>
<dbReference type="PROSITE" id="PS51050">
    <property type="entry name" value="ZF_CW"/>
    <property type="match status" value="1"/>
</dbReference>
<dbReference type="InParanoid" id="D8U3A8"/>
<feature type="compositionally biased region" description="Low complexity" evidence="10">
    <location>
        <begin position="1327"/>
        <end position="1338"/>
    </location>
</feature>
<protein>
    <recommendedName>
        <fullName evidence="16">F-box protein</fullName>
    </recommendedName>
</protein>
<feature type="compositionally biased region" description="Pro residues" evidence="10">
    <location>
        <begin position="1383"/>
        <end position="1392"/>
    </location>
</feature>